<reference evidence="1 2" key="1">
    <citation type="submission" date="2016-12" db="EMBL/GenBank/DDBJ databases">
        <authorList>
            <person name="Song W.-J."/>
            <person name="Kurnit D.M."/>
        </authorList>
    </citation>
    <scope>NUCLEOTIDE SEQUENCE [LARGE SCALE GENOMIC DNA]</scope>
    <source>
        <strain evidence="1 2">CECT 9026</strain>
    </source>
</reference>
<name>A0A1N6M9G1_9VIBR</name>
<organism evidence="1 2">
    <name type="scientific">Vibrio spartinae</name>
    <dbReference type="NCBI Taxonomy" id="1918945"/>
    <lineage>
        <taxon>Bacteria</taxon>
        <taxon>Pseudomonadati</taxon>
        <taxon>Pseudomonadota</taxon>
        <taxon>Gammaproteobacteria</taxon>
        <taxon>Vibrionales</taxon>
        <taxon>Vibrionaceae</taxon>
        <taxon>Vibrio</taxon>
    </lineage>
</organism>
<accession>A0A1N6M9G1</accession>
<evidence type="ECO:0000313" key="1">
    <source>
        <dbReference type="EMBL" id="SIO96095.1"/>
    </source>
</evidence>
<dbReference type="RefSeq" id="WP_074374558.1">
    <property type="nucleotide sequence ID" value="NZ_AP024907.1"/>
</dbReference>
<gene>
    <name evidence="1" type="ORF">VSP9026_03855</name>
</gene>
<dbReference type="EMBL" id="FSSB01000025">
    <property type="protein sequence ID" value="SIO96095.1"/>
    <property type="molecule type" value="Genomic_DNA"/>
</dbReference>
<sequence length="534" mass="58501">MINISIMKGEVPRLMPHLLPDDAATVARDCQFENGVLAPVFNHLLAFQLPGEVATLLRYTDNDWLYWKNRVHAIANPMAQDAYQRVYWTGDAKPRVTAQDIALGTDGFGPVAWYDLGVPAPANPPTITHVDSATGENPEPGELASYDDEDRIYIQTYVTRFGEEGAPGEPSAPVVIEKPGSTVTVTLVQPVPNTHNITHTRLYRSVTSSTDSEYILCAELPIAQAQYIDSVRDVSGAVLETYDYDLPPENMHGLCQMANGICAGFAGNEVMFSEAYLPYAWPPGYRDITEHGIVAIAAISNSLVVVTKGYPYIFSGVTPSAVTGTKLDIEQACVSPDSLVVLSGMAVYASPDGLIAVSYDGATNITHQLITREQWQGFKPQTIRAVVVEGKYVAQTDSGGFIFDPVSQDFTRISDRWDCAYNDLERDVLMIVSGLSVSQWRQGEEIIEFEWQSKTFLVPRHSILSCARIQSPAPESVQVSFIADGKTILTVPVGQLTDDAFRLPPVRASKWQVHVQGTSIIERILVASSLEELA</sequence>
<dbReference type="AlphaFoldDB" id="A0A1N6M9G1"/>
<dbReference type="OrthoDB" id="8871616at2"/>
<evidence type="ECO:0000313" key="2">
    <source>
        <dbReference type="Proteomes" id="UP000184774"/>
    </source>
</evidence>
<dbReference type="Proteomes" id="UP000184774">
    <property type="component" value="Unassembled WGS sequence"/>
</dbReference>
<protein>
    <submittedName>
        <fullName evidence="1">Uncharacterized protein</fullName>
    </submittedName>
</protein>
<proteinExistence type="predicted"/>